<dbReference type="Proteomes" id="UP000095286">
    <property type="component" value="Unplaced"/>
</dbReference>
<name>A0AC35UIJ2_9BILA</name>
<evidence type="ECO:0000313" key="2">
    <source>
        <dbReference type="WBParaSite" id="RSKR_0001179000.1"/>
    </source>
</evidence>
<proteinExistence type="predicted"/>
<protein>
    <submittedName>
        <fullName evidence="2">Nucleolar complex protein 2 homolog</fullName>
    </submittedName>
</protein>
<evidence type="ECO:0000313" key="1">
    <source>
        <dbReference type="Proteomes" id="UP000095286"/>
    </source>
</evidence>
<organism evidence="1 2">
    <name type="scientific">Rhabditophanes sp. KR3021</name>
    <dbReference type="NCBI Taxonomy" id="114890"/>
    <lineage>
        <taxon>Eukaryota</taxon>
        <taxon>Metazoa</taxon>
        <taxon>Ecdysozoa</taxon>
        <taxon>Nematoda</taxon>
        <taxon>Chromadorea</taxon>
        <taxon>Rhabditida</taxon>
        <taxon>Tylenchina</taxon>
        <taxon>Panagrolaimomorpha</taxon>
        <taxon>Strongyloidoidea</taxon>
        <taxon>Alloionematidae</taxon>
        <taxon>Rhabditophanes</taxon>
    </lineage>
</organism>
<accession>A0AC35UIJ2</accession>
<sequence>MVNKALKRISKNARKPANKFVPKKAEDSGSDSDGLELFDLDQLNKSDDEEVVRDESGEVDDEPLEDESDEEMDLATHNEELKKLTEEDPTFAEFIRQQDPDLLDFKDDDSEGEEDAEEDAPLTVLQYGDNEFTVELNDKKKKVVDANVVKYIKYHLIETESSKDTTVKVTKILVNCFSAAASMLSGKSNDKTQEWVVSDVNVFKDIISICFSNIVQLLYKILQPVSEEKAIELRESQPKGAPIEGLTYFKKWKQHKSTTKKYIESVAILLNNIHEDGSKKKVLRHFIDLVDLQVHFCALSKRLIKTLTKFWCTSREEIRVLSFTILFKICRLDRTLFPTIFKSCFMTYVTFSGYTCSQNLKSLRFMQRSFAELVLLDPTSAYPYVFTYLQQSAVYLRNAIKSKQADNMKNVMKWQFVQGLYLWNEVIIEVTKYAKNVTGDHPIHFIAEQLFAFTQIVTGIYTHTQNQRYLPLRIHCLRILYRLSVHTNTYIPILSLGCEALNDLVLLDERKPVGKEVKVAFDVVDVTLRINNDLMGNVEFRKIIGTQLFKVLLEVADSIKAFGAFDDFITPLLNRMKHTLKSCKNKEHVALFKSLFNKLAEHGLNTARLIAANEVDIRNIETIGPIEDLLQNGETPLHTFVLNFKKTYNASYQAAKAEAEKKEVEKPIKLSDILKSSKKKVPVKPKKNKPVVKNKKSKSRNKKMRKK</sequence>
<reference evidence="2" key="1">
    <citation type="submission" date="2016-11" db="UniProtKB">
        <authorList>
            <consortium name="WormBaseParasite"/>
        </authorList>
    </citation>
    <scope>IDENTIFICATION</scope>
    <source>
        <strain evidence="2">KR3021</strain>
    </source>
</reference>
<dbReference type="WBParaSite" id="RSKR_0001179000.1">
    <property type="protein sequence ID" value="RSKR_0001179000.1"/>
    <property type="gene ID" value="RSKR_0001179000"/>
</dbReference>